<dbReference type="EMBL" id="CAKOGP040001747">
    <property type="protein sequence ID" value="CAJ1948431.1"/>
    <property type="molecule type" value="Genomic_DNA"/>
</dbReference>
<dbReference type="AlphaFoldDB" id="A0AAD2PUC2"/>
<keyword evidence="2" id="KW-1185">Reference proteome</keyword>
<organism evidence="1 2">
    <name type="scientific">Cylindrotheca closterium</name>
    <dbReference type="NCBI Taxonomy" id="2856"/>
    <lineage>
        <taxon>Eukaryota</taxon>
        <taxon>Sar</taxon>
        <taxon>Stramenopiles</taxon>
        <taxon>Ochrophyta</taxon>
        <taxon>Bacillariophyta</taxon>
        <taxon>Bacillariophyceae</taxon>
        <taxon>Bacillariophycidae</taxon>
        <taxon>Bacillariales</taxon>
        <taxon>Bacillariaceae</taxon>
        <taxon>Cylindrotheca</taxon>
    </lineage>
</organism>
<comment type="caution">
    <text evidence="1">The sequence shown here is derived from an EMBL/GenBank/DDBJ whole genome shotgun (WGS) entry which is preliminary data.</text>
</comment>
<evidence type="ECO:0000313" key="1">
    <source>
        <dbReference type="EMBL" id="CAJ1948431.1"/>
    </source>
</evidence>
<dbReference type="Proteomes" id="UP001295423">
    <property type="component" value="Unassembled WGS sequence"/>
</dbReference>
<sequence>MESVGCKAFYQCFSLITVIVPLDSKPIEIGPESFYRCVFLANLVLPEGSNADEASFVKCTLLEDRFGEKADDIVHGLVHRFDNFPVHKILYDHPPTTNAEELRQRVEKIDKKESPLVDDFGMTPFHILSSTPEPSQDLFEIVLDKFPHYVLGWKDANDNTAMEYLLSNWTRESKALLANSLQNWMYNRLDCWRSDGWRIRFLPTMNALRAQEDRGIRMNWFGIAWLALKHFENVESISILEMVLWKWKINGGQDNKGTKRQSLDREECRCVCGSDVVIPNVQSFLGI</sequence>
<evidence type="ECO:0000313" key="2">
    <source>
        <dbReference type="Proteomes" id="UP001295423"/>
    </source>
</evidence>
<protein>
    <submittedName>
        <fullName evidence="1">Uncharacterized protein</fullName>
    </submittedName>
</protein>
<reference evidence="1" key="1">
    <citation type="submission" date="2023-08" db="EMBL/GenBank/DDBJ databases">
        <authorList>
            <person name="Audoor S."/>
            <person name="Bilcke G."/>
        </authorList>
    </citation>
    <scope>NUCLEOTIDE SEQUENCE</scope>
</reference>
<accession>A0AAD2PUC2</accession>
<proteinExistence type="predicted"/>
<name>A0AAD2PUC2_9STRA</name>
<gene>
    <name evidence="1" type="ORF">CYCCA115_LOCUS11613</name>
</gene>